<name>A0ABW3L1Q3_9BACI</name>
<evidence type="ECO:0000313" key="2">
    <source>
        <dbReference type="Proteomes" id="UP001596990"/>
    </source>
</evidence>
<organism evidence="1 2">
    <name type="scientific">Thalassobacillus hwangdonensis</name>
    <dbReference type="NCBI Taxonomy" id="546108"/>
    <lineage>
        <taxon>Bacteria</taxon>
        <taxon>Bacillati</taxon>
        <taxon>Bacillota</taxon>
        <taxon>Bacilli</taxon>
        <taxon>Bacillales</taxon>
        <taxon>Bacillaceae</taxon>
        <taxon>Thalassobacillus</taxon>
    </lineage>
</organism>
<reference evidence="2" key="1">
    <citation type="journal article" date="2019" name="Int. J. Syst. Evol. Microbiol.">
        <title>The Global Catalogue of Microorganisms (GCM) 10K type strain sequencing project: providing services to taxonomists for standard genome sequencing and annotation.</title>
        <authorList>
            <consortium name="The Broad Institute Genomics Platform"/>
            <consortium name="The Broad Institute Genome Sequencing Center for Infectious Disease"/>
            <person name="Wu L."/>
            <person name="Ma J."/>
        </authorList>
    </citation>
    <scope>NUCLEOTIDE SEQUENCE [LARGE SCALE GENOMIC DNA]</scope>
    <source>
        <strain evidence="2">CCUG 56607</strain>
    </source>
</reference>
<proteinExistence type="predicted"/>
<dbReference type="EMBL" id="JBHTKL010000005">
    <property type="protein sequence ID" value="MFD1019712.1"/>
    <property type="molecule type" value="Genomic_DNA"/>
</dbReference>
<sequence>MENNKLFSVEYEQSGVVFFKEVAANSMEEAKQQVMSGQPTVKIRAVSVVDAQKE</sequence>
<comment type="caution">
    <text evidence="1">The sequence shown here is derived from an EMBL/GenBank/DDBJ whole genome shotgun (WGS) entry which is preliminary data.</text>
</comment>
<dbReference type="RefSeq" id="WP_386060052.1">
    <property type="nucleotide sequence ID" value="NZ_JBHTKL010000005.1"/>
</dbReference>
<evidence type="ECO:0008006" key="3">
    <source>
        <dbReference type="Google" id="ProtNLM"/>
    </source>
</evidence>
<accession>A0ABW3L1Q3</accession>
<evidence type="ECO:0000313" key="1">
    <source>
        <dbReference type="EMBL" id="MFD1019712.1"/>
    </source>
</evidence>
<keyword evidence="2" id="KW-1185">Reference proteome</keyword>
<gene>
    <name evidence="1" type="ORF">ACFQ2J_11065</name>
</gene>
<protein>
    <recommendedName>
        <fullName evidence="3">Inhibitor I9 domain-containing protein</fullName>
    </recommendedName>
</protein>
<dbReference type="Proteomes" id="UP001596990">
    <property type="component" value="Unassembled WGS sequence"/>
</dbReference>